<proteinExistence type="predicted"/>
<keyword evidence="4" id="KW-1185">Reference proteome</keyword>
<sequence>MTFKTVFAAFCLLLLGACGQEGQNAETADRVFTHGQIWTGGAAKGVDAEAFAVKDGKVLAVGSSADMAAHIGADTDVIDLEGAFVVPGLIDNHVHFFEGSFTLTQVQLRDAATPEEFTRRIAEAAAKAPEGAWVLGGNWDHELWGGELPDRTWIDELTGDVPVSVNRLDGHMVLANSKALELAGIDETTPDPEGGVIVRDADGRPTGVLKDAAMFMMDKAVPAPSDDRMDEVYRMGMAYAAKMGVTQVRDMAYNYRSLEAYRRLKSKDELALRIYAYTPLDQWQRMAAYVDENGRGDDMLRWGGLKGFVDGALGSTTAWMYQPYADAPETSGFPLLPMDELQESVLGGTQVGLHVAVHGIGFKANDMLLDIFENVAERVDRKDLRFSIEHAQHLTESAIKRFAELDVTASMHPFHLIDDGRWAEKRLGKDRLKGTYAIGSVMRAGGRVSFGSDWPVAPLDPIMGIYAAVTRRTTDGANPDGWIPDEKISVLDALRAYTVNNAYASYQEDRLGLIKPGYLADFVVLDANLFDVDPVTIKDTKVLRTVIGGIDRYQAED</sequence>
<dbReference type="PANTHER" id="PTHR22642:SF2">
    <property type="entry name" value="PROTEIN LONG AFTER FAR-RED 3"/>
    <property type="match status" value="1"/>
</dbReference>
<dbReference type="Gene3D" id="3.10.310.70">
    <property type="match status" value="1"/>
</dbReference>
<dbReference type="Gene3D" id="3.20.20.140">
    <property type="entry name" value="Metal-dependent hydrolases"/>
    <property type="match status" value="1"/>
</dbReference>
<dbReference type="RefSeq" id="WP_068152675.1">
    <property type="nucleotide sequence ID" value="NZ_JBHSCR010000003.1"/>
</dbReference>
<dbReference type="InterPro" id="IPR032466">
    <property type="entry name" value="Metal_Hydrolase"/>
</dbReference>
<evidence type="ECO:0000259" key="2">
    <source>
        <dbReference type="Pfam" id="PF07969"/>
    </source>
</evidence>
<feature type="signal peptide" evidence="1">
    <location>
        <begin position="1"/>
        <end position="19"/>
    </location>
</feature>
<dbReference type="PANTHER" id="PTHR22642">
    <property type="entry name" value="IMIDAZOLONEPROPIONASE"/>
    <property type="match status" value="1"/>
</dbReference>
<dbReference type="GO" id="GO:0016787">
    <property type="term" value="F:hydrolase activity"/>
    <property type="evidence" value="ECO:0007669"/>
    <property type="project" value="UniProtKB-KW"/>
</dbReference>
<reference evidence="4" key="1">
    <citation type="journal article" date="2019" name="Int. J. Syst. Evol. Microbiol.">
        <title>The Global Catalogue of Microorganisms (GCM) 10K type strain sequencing project: providing services to taxonomists for standard genome sequencing and annotation.</title>
        <authorList>
            <consortium name="The Broad Institute Genomics Platform"/>
            <consortium name="The Broad Institute Genome Sequencing Center for Infectious Disease"/>
            <person name="Wu L."/>
            <person name="Ma J."/>
        </authorList>
    </citation>
    <scope>NUCLEOTIDE SEQUENCE [LARGE SCALE GENOMIC DNA]</scope>
    <source>
        <strain evidence="4">CGMCC 1.15304</strain>
    </source>
</reference>
<evidence type="ECO:0000313" key="3">
    <source>
        <dbReference type="EMBL" id="MFC4347311.1"/>
    </source>
</evidence>
<feature type="domain" description="Amidohydrolase 3" evidence="2">
    <location>
        <begin position="76"/>
        <end position="549"/>
    </location>
</feature>
<evidence type="ECO:0000256" key="1">
    <source>
        <dbReference type="SAM" id="SignalP"/>
    </source>
</evidence>
<dbReference type="Proteomes" id="UP001595776">
    <property type="component" value="Unassembled WGS sequence"/>
</dbReference>
<name>A0ABV8U928_9PROT</name>
<dbReference type="InterPro" id="IPR033932">
    <property type="entry name" value="YtcJ-like"/>
</dbReference>
<protein>
    <submittedName>
        <fullName evidence="3">Amidohydrolase</fullName>
        <ecNumber evidence="3">3.5.-.-</ecNumber>
    </submittedName>
</protein>
<dbReference type="Gene3D" id="2.30.40.10">
    <property type="entry name" value="Urease, subunit C, domain 1"/>
    <property type="match status" value="1"/>
</dbReference>
<keyword evidence="1" id="KW-0732">Signal</keyword>
<dbReference type="InterPro" id="IPR011059">
    <property type="entry name" value="Metal-dep_hydrolase_composite"/>
</dbReference>
<comment type="caution">
    <text evidence="3">The sequence shown here is derived from an EMBL/GenBank/DDBJ whole genome shotgun (WGS) entry which is preliminary data.</text>
</comment>
<dbReference type="EMBL" id="JBHSCR010000003">
    <property type="protein sequence ID" value="MFC4347311.1"/>
    <property type="molecule type" value="Genomic_DNA"/>
</dbReference>
<dbReference type="InterPro" id="IPR013108">
    <property type="entry name" value="Amidohydro_3"/>
</dbReference>
<dbReference type="SUPFAM" id="SSF51338">
    <property type="entry name" value="Composite domain of metallo-dependent hydrolases"/>
    <property type="match status" value="1"/>
</dbReference>
<evidence type="ECO:0000313" key="4">
    <source>
        <dbReference type="Proteomes" id="UP001595776"/>
    </source>
</evidence>
<gene>
    <name evidence="3" type="ORF">ACFO5Q_05595</name>
</gene>
<dbReference type="PROSITE" id="PS51257">
    <property type="entry name" value="PROKAR_LIPOPROTEIN"/>
    <property type="match status" value="1"/>
</dbReference>
<organism evidence="3 4">
    <name type="scientific">Kordiimonas lipolytica</name>
    <dbReference type="NCBI Taxonomy" id="1662421"/>
    <lineage>
        <taxon>Bacteria</taxon>
        <taxon>Pseudomonadati</taxon>
        <taxon>Pseudomonadota</taxon>
        <taxon>Alphaproteobacteria</taxon>
        <taxon>Kordiimonadales</taxon>
        <taxon>Kordiimonadaceae</taxon>
        <taxon>Kordiimonas</taxon>
    </lineage>
</organism>
<accession>A0ABV8U928</accession>
<dbReference type="SUPFAM" id="SSF51556">
    <property type="entry name" value="Metallo-dependent hydrolases"/>
    <property type="match status" value="1"/>
</dbReference>
<dbReference type="EC" id="3.5.-.-" evidence="3"/>
<keyword evidence="3" id="KW-0378">Hydrolase</keyword>
<dbReference type="Pfam" id="PF07969">
    <property type="entry name" value="Amidohydro_3"/>
    <property type="match status" value="1"/>
</dbReference>
<dbReference type="CDD" id="cd01300">
    <property type="entry name" value="YtcJ_like"/>
    <property type="match status" value="1"/>
</dbReference>
<feature type="chain" id="PRO_5047106767" evidence="1">
    <location>
        <begin position="20"/>
        <end position="557"/>
    </location>
</feature>